<dbReference type="Gene3D" id="1.10.10.10">
    <property type="entry name" value="Winged helix-like DNA-binding domain superfamily/Winged helix DNA-binding domain"/>
    <property type="match status" value="1"/>
</dbReference>
<evidence type="ECO:0000313" key="5">
    <source>
        <dbReference type="EMBL" id="PCJ27464.1"/>
    </source>
</evidence>
<keyword evidence="3" id="KW-0804">Transcription</keyword>
<keyword evidence="2" id="KW-0238">DNA-binding</keyword>
<sequence>MTPFKIKLNSSQSIFDQVVFSATKAILGGALKPGDPFPSVRRLALDLKIHPNTAHKVVQHLIQERWIIASPGKGTVVAIPPKARSGDRQKLLSQEVEELVVEARRVGASLKEVTDSVERHWKSLDQLKVVSGDS</sequence>
<dbReference type="Pfam" id="PF00392">
    <property type="entry name" value="GntR"/>
    <property type="match status" value="1"/>
</dbReference>
<dbReference type="InterPro" id="IPR036388">
    <property type="entry name" value="WH-like_DNA-bd_sf"/>
</dbReference>
<dbReference type="CDD" id="cd07377">
    <property type="entry name" value="WHTH_GntR"/>
    <property type="match status" value="1"/>
</dbReference>
<dbReference type="SUPFAM" id="SSF46785">
    <property type="entry name" value="Winged helix' DNA-binding domain"/>
    <property type="match status" value="1"/>
</dbReference>
<proteinExistence type="predicted"/>
<dbReference type="PANTHER" id="PTHR38445:SF9">
    <property type="entry name" value="HTH-TYPE TRANSCRIPTIONAL REPRESSOR YTRA"/>
    <property type="match status" value="1"/>
</dbReference>
<evidence type="ECO:0000313" key="6">
    <source>
        <dbReference type="Proteomes" id="UP000218327"/>
    </source>
</evidence>
<dbReference type="InterPro" id="IPR036390">
    <property type="entry name" value="WH_DNA-bd_sf"/>
</dbReference>
<name>A0A2A5B7B0_9GAMM</name>
<reference evidence="6" key="1">
    <citation type="submission" date="2017-08" db="EMBL/GenBank/DDBJ databases">
        <title>A dynamic microbial community with high functional redundancy inhabits the cold, oxic subseafloor aquifer.</title>
        <authorList>
            <person name="Tully B.J."/>
            <person name="Wheat C.G."/>
            <person name="Glazer B.T."/>
            <person name="Huber J.A."/>
        </authorList>
    </citation>
    <scope>NUCLEOTIDE SEQUENCE [LARGE SCALE GENOMIC DNA]</scope>
</reference>
<evidence type="ECO:0000259" key="4">
    <source>
        <dbReference type="PROSITE" id="PS50949"/>
    </source>
</evidence>
<organism evidence="5 6">
    <name type="scientific">SAR86 cluster bacterium</name>
    <dbReference type="NCBI Taxonomy" id="2030880"/>
    <lineage>
        <taxon>Bacteria</taxon>
        <taxon>Pseudomonadati</taxon>
        <taxon>Pseudomonadota</taxon>
        <taxon>Gammaproteobacteria</taxon>
        <taxon>SAR86 cluster</taxon>
    </lineage>
</organism>
<dbReference type="Proteomes" id="UP000218327">
    <property type="component" value="Unassembled WGS sequence"/>
</dbReference>
<protein>
    <submittedName>
        <fullName evidence="5">GntR family transcriptional regulator</fullName>
    </submittedName>
</protein>
<dbReference type="AlphaFoldDB" id="A0A2A5B7B0"/>
<feature type="domain" description="HTH gntR-type" evidence="4">
    <location>
        <begin position="12"/>
        <end position="80"/>
    </location>
</feature>
<keyword evidence="1" id="KW-0805">Transcription regulation</keyword>
<dbReference type="PANTHER" id="PTHR38445">
    <property type="entry name" value="HTH-TYPE TRANSCRIPTIONAL REPRESSOR YTRA"/>
    <property type="match status" value="1"/>
</dbReference>
<dbReference type="GO" id="GO:0003700">
    <property type="term" value="F:DNA-binding transcription factor activity"/>
    <property type="evidence" value="ECO:0007669"/>
    <property type="project" value="InterPro"/>
</dbReference>
<comment type="caution">
    <text evidence="5">The sequence shown here is derived from an EMBL/GenBank/DDBJ whole genome shotgun (WGS) entry which is preliminary data.</text>
</comment>
<evidence type="ECO:0000256" key="3">
    <source>
        <dbReference type="ARBA" id="ARBA00023163"/>
    </source>
</evidence>
<dbReference type="EMBL" id="NVVJ01000006">
    <property type="protein sequence ID" value="PCJ27464.1"/>
    <property type="molecule type" value="Genomic_DNA"/>
</dbReference>
<dbReference type="InterPro" id="IPR000524">
    <property type="entry name" value="Tscrpt_reg_HTH_GntR"/>
</dbReference>
<evidence type="ECO:0000256" key="2">
    <source>
        <dbReference type="ARBA" id="ARBA00023125"/>
    </source>
</evidence>
<accession>A0A2A5B7B0</accession>
<evidence type="ECO:0000256" key="1">
    <source>
        <dbReference type="ARBA" id="ARBA00023015"/>
    </source>
</evidence>
<gene>
    <name evidence="5" type="ORF">COA96_02905</name>
</gene>
<dbReference type="PROSITE" id="PS50949">
    <property type="entry name" value="HTH_GNTR"/>
    <property type="match status" value="1"/>
</dbReference>
<dbReference type="GO" id="GO:0003677">
    <property type="term" value="F:DNA binding"/>
    <property type="evidence" value="ECO:0007669"/>
    <property type="project" value="UniProtKB-KW"/>
</dbReference>